<organism evidence="3 4">
    <name type="scientific">Strongyloides venezuelensis</name>
    <name type="common">Threadworm</name>
    <dbReference type="NCBI Taxonomy" id="75913"/>
    <lineage>
        <taxon>Eukaryota</taxon>
        <taxon>Metazoa</taxon>
        <taxon>Ecdysozoa</taxon>
        <taxon>Nematoda</taxon>
        <taxon>Chromadorea</taxon>
        <taxon>Rhabditida</taxon>
        <taxon>Tylenchina</taxon>
        <taxon>Panagrolaimomorpha</taxon>
        <taxon>Strongyloidoidea</taxon>
        <taxon>Strongyloididae</taxon>
        <taxon>Strongyloides</taxon>
    </lineage>
</organism>
<dbReference type="Gene3D" id="3.40.390.10">
    <property type="entry name" value="Collagenase (Catalytic Domain)"/>
    <property type="match status" value="1"/>
</dbReference>
<keyword evidence="1" id="KW-0378">Hydrolase</keyword>
<comment type="caution">
    <text evidence="1">Lacks conserved residue(s) required for the propagation of feature annotation.</text>
</comment>
<keyword evidence="3" id="KW-1185">Reference proteome</keyword>
<feature type="binding site" evidence="1">
    <location>
        <position position="84"/>
    </location>
    <ligand>
        <name>Zn(2+)</name>
        <dbReference type="ChEBI" id="CHEBI:29105"/>
        <note>catalytic</note>
    </ligand>
</feature>
<feature type="active site" evidence="1">
    <location>
        <position position="85"/>
    </location>
</feature>
<keyword evidence="1" id="KW-0482">Metalloprotease</keyword>
<dbReference type="GO" id="GO:0004222">
    <property type="term" value="F:metalloendopeptidase activity"/>
    <property type="evidence" value="ECO:0007669"/>
    <property type="project" value="UniProtKB-UniRule"/>
</dbReference>
<reference evidence="4" key="2">
    <citation type="submission" date="2015-08" db="UniProtKB">
        <authorList>
            <consortium name="WormBaseParasite"/>
        </authorList>
    </citation>
    <scope>IDENTIFICATION</scope>
</reference>
<dbReference type="SUPFAM" id="SSF55486">
    <property type="entry name" value="Metalloproteases ('zincins'), catalytic domain"/>
    <property type="match status" value="1"/>
</dbReference>
<dbReference type="WBParaSite" id="SVE_1564300.1">
    <property type="protein sequence ID" value="SVE_1564300.1"/>
    <property type="gene ID" value="SVE_1564300"/>
</dbReference>
<evidence type="ECO:0000256" key="1">
    <source>
        <dbReference type="PROSITE-ProRule" id="PRU01211"/>
    </source>
</evidence>
<evidence type="ECO:0000313" key="3">
    <source>
        <dbReference type="Proteomes" id="UP000035680"/>
    </source>
</evidence>
<feature type="domain" description="Peptidase M12A" evidence="2">
    <location>
        <begin position="1"/>
        <end position="94"/>
    </location>
</feature>
<reference evidence="3" key="1">
    <citation type="submission" date="2014-07" db="EMBL/GenBank/DDBJ databases">
        <authorList>
            <person name="Martin A.A"/>
            <person name="De Silva N."/>
        </authorList>
    </citation>
    <scope>NUCLEOTIDE SEQUENCE</scope>
</reference>
<dbReference type="GO" id="GO:0008270">
    <property type="term" value="F:zinc ion binding"/>
    <property type="evidence" value="ECO:0007669"/>
    <property type="project" value="UniProtKB-UniRule"/>
</dbReference>
<dbReference type="Pfam" id="PF01400">
    <property type="entry name" value="Astacin"/>
    <property type="match status" value="1"/>
</dbReference>
<sequence length="94" mass="10672">MWTLKILYYVETVVDELSIKIALNGLESETLFRFNKSETSITGKSRLIYYKSSGCWSFEGKAYTNASQKVSIRSGCDWTGIIQHETVHALGAYH</sequence>
<keyword evidence="1" id="KW-0479">Metal-binding</keyword>
<dbReference type="AlphaFoldDB" id="A0A0K0FTJ1"/>
<feature type="binding site" evidence="1">
    <location>
        <position position="94"/>
    </location>
    <ligand>
        <name>Zn(2+)</name>
        <dbReference type="ChEBI" id="CHEBI:29105"/>
        <note>catalytic</note>
    </ligand>
</feature>
<protein>
    <submittedName>
        <fullName evidence="4">Astacin domain-containing protein</fullName>
    </submittedName>
</protein>
<dbReference type="GO" id="GO:0006508">
    <property type="term" value="P:proteolysis"/>
    <property type="evidence" value="ECO:0007669"/>
    <property type="project" value="UniProtKB-KW"/>
</dbReference>
<evidence type="ECO:0000259" key="2">
    <source>
        <dbReference type="PROSITE" id="PS51864"/>
    </source>
</evidence>
<keyword evidence="1" id="KW-0862">Zinc</keyword>
<dbReference type="InterPro" id="IPR024079">
    <property type="entry name" value="MetalloPept_cat_dom_sf"/>
</dbReference>
<dbReference type="InterPro" id="IPR001506">
    <property type="entry name" value="Peptidase_M12A"/>
</dbReference>
<feature type="binding site" evidence="1">
    <location>
        <position position="88"/>
    </location>
    <ligand>
        <name>Zn(2+)</name>
        <dbReference type="ChEBI" id="CHEBI:29105"/>
        <note>catalytic</note>
    </ligand>
</feature>
<proteinExistence type="predicted"/>
<dbReference type="PANTHER" id="PTHR10127">
    <property type="entry name" value="DISCOIDIN, CUB, EGF, LAMININ , AND ZINC METALLOPROTEASE DOMAIN CONTAINING"/>
    <property type="match status" value="1"/>
</dbReference>
<keyword evidence="1" id="KW-0645">Protease</keyword>
<comment type="cofactor">
    <cofactor evidence="1">
        <name>Zn(2+)</name>
        <dbReference type="ChEBI" id="CHEBI:29105"/>
    </cofactor>
    <text evidence="1">Binds 1 zinc ion per subunit.</text>
</comment>
<dbReference type="PROSITE" id="PS51864">
    <property type="entry name" value="ASTACIN"/>
    <property type="match status" value="1"/>
</dbReference>
<dbReference type="PANTHER" id="PTHR10127:SF831">
    <property type="entry name" value="ZINC METALLOPROTEINASE NAS-37"/>
    <property type="match status" value="1"/>
</dbReference>
<evidence type="ECO:0000313" key="4">
    <source>
        <dbReference type="WBParaSite" id="SVE_1564300.1"/>
    </source>
</evidence>
<dbReference type="Proteomes" id="UP000035680">
    <property type="component" value="Unassembled WGS sequence"/>
</dbReference>
<accession>A0A0K0FTJ1</accession>
<name>A0A0K0FTJ1_STRVS</name>